<gene>
    <name evidence="5" type="ORF">KQI75_00965</name>
</gene>
<evidence type="ECO:0000313" key="6">
    <source>
        <dbReference type="Proteomes" id="UP000783588"/>
    </source>
</evidence>
<organism evidence="5 6">
    <name type="scientific">Butyricicoccus intestinisimiae</name>
    <dbReference type="NCBI Taxonomy" id="2841509"/>
    <lineage>
        <taxon>Bacteria</taxon>
        <taxon>Bacillati</taxon>
        <taxon>Bacillota</taxon>
        <taxon>Clostridia</taxon>
        <taxon>Eubacteriales</taxon>
        <taxon>Butyricicoccaceae</taxon>
        <taxon>Butyricicoccus</taxon>
    </lineage>
</organism>
<keyword evidence="6" id="KW-1185">Reference proteome</keyword>
<keyword evidence="3" id="KW-0804">Transcription</keyword>
<dbReference type="RefSeq" id="WP_216468818.1">
    <property type="nucleotide sequence ID" value="NZ_JAHLQI010000001.1"/>
</dbReference>
<dbReference type="PANTHER" id="PTHR43280:SF28">
    <property type="entry name" value="HTH-TYPE TRANSCRIPTIONAL ACTIVATOR RHAS"/>
    <property type="match status" value="1"/>
</dbReference>
<sequence length="381" mass="43101">MTDWQKQLRHICDNITALTGIPCVAAWEYQRNPAVLSCLCAQDDVYHAEKQHLHQHAFEQAAHQQGIYVYRCSCVCAFAVALPKRAENSWMSSLIAGPFLIEQHGDIQLPVLTPKQAQALAETMRLLCSELENSNMMSSQDSNIQEEMLQEMYLTVHKENKSFYSLKEERKLQQLIRTGSKQEAQQQLNHLLLDLYAMVGTDLALLKQRIGELITLMSRAAADGGADASAVFALCDRSARELEYLADFDTVDAWLGAMLHTFFDMLFDFPDAPHQTIIQQAAAYIKEHLSEKVSLEQVANEVHLSKSYLCRILKEELGCTFTEYTNKLRVEKSKLYLHCGEMSLSEIACAVGFDDQSYFTRVFRRQVGVPPGKYRAGKTSA</sequence>
<dbReference type="EMBL" id="JAHLQI010000001">
    <property type="protein sequence ID" value="MBU5489208.1"/>
    <property type="molecule type" value="Genomic_DNA"/>
</dbReference>
<dbReference type="PROSITE" id="PS00041">
    <property type="entry name" value="HTH_ARAC_FAMILY_1"/>
    <property type="match status" value="1"/>
</dbReference>
<accession>A0ABS6ENX7</accession>
<feature type="domain" description="HTH araC/xylS-type" evidence="4">
    <location>
        <begin position="279"/>
        <end position="377"/>
    </location>
</feature>
<reference evidence="5 6" key="1">
    <citation type="submission" date="2021-06" db="EMBL/GenBank/DDBJ databases">
        <authorList>
            <person name="Sun Q."/>
            <person name="Li D."/>
        </authorList>
    </citation>
    <scope>NUCLEOTIDE SEQUENCE [LARGE SCALE GENOMIC DNA]</scope>
    <source>
        <strain evidence="5 6">MSJd-7</strain>
    </source>
</reference>
<dbReference type="Pfam" id="PF12833">
    <property type="entry name" value="HTH_18"/>
    <property type="match status" value="1"/>
</dbReference>
<dbReference type="InterPro" id="IPR018060">
    <property type="entry name" value="HTH_AraC"/>
</dbReference>
<evidence type="ECO:0000256" key="3">
    <source>
        <dbReference type="ARBA" id="ARBA00023163"/>
    </source>
</evidence>
<evidence type="ECO:0000259" key="4">
    <source>
        <dbReference type="PROSITE" id="PS01124"/>
    </source>
</evidence>
<dbReference type="InterPro" id="IPR018062">
    <property type="entry name" value="HTH_AraC-typ_CS"/>
</dbReference>
<protein>
    <submittedName>
        <fullName evidence="5">AraC family transcriptional regulator</fullName>
    </submittedName>
</protein>
<comment type="caution">
    <text evidence="5">The sequence shown here is derived from an EMBL/GenBank/DDBJ whole genome shotgun (WGS) entry which is preliminary data.</text>
</comment>
<dbReference type="PANTHER" id="PTHR43280">
    <property type="entry name" value="ARAC-FAMILY TRANSCRIPTIONAL REGULATOR"/>
    <property type="match status" value="1"/>
</dbReference>
<keyword evidence="1" id="KW-0805">Transcription regulation</keyword>
<evidence type="ECO:0000256" key="1">
    <source>
        <dbReference type="ARBA" id="ARBA00023015"/>
    </source>
</evidence>
<name>A0ABS6ENX7_9FIRM</name>
<evidence type="ECO:0000256" key="2">
    <source>
        <dbReference type="ARBA" id="ARBA00023125"/>
    </source>
</evidence>
<evidence type="ECO:0000313" key="5">
    <source>
        <dbReference type="EMBL" id="MBU5489208.1"/>
    </source>
</evidence>
<dbReference type="Proteomes" id="UP000783588">
    <property type="component" value="Unassembled WGS sequence"/>
</dbReference>
<keyword evidence="2" id="KW-0238">DNA-binding</keyword>
<dbReference type="SMART" id="SM00342">
    <property type="entry name" value="HTH_ARAC"/>
    <property type="match status" value="1"/>
</dbReference>
<proteinExistence type="predicted"/>
<dbReference type="PROSITE" id="PS01124">
    <property type="entry name" value="HTH_ARAC_FAMILY_2"/>
    <property type="match status" value="1"/>
</dbReference>